<feature type="region of interest" description="Disordered" evidence="1">
    <location>
        <begin position="404"/>
        <end position="432"/>
    </location>
</feature>
<dbReference type="InterPro" id="IPR011011">
    <property type="entry name" value="Znf_FYVE_PHD"/>
</dbReference>
<evidence type="ECO:0000313" key="3">
    <source>
        <dbReference type="EMBL" id="OQR96254.1"/>
    </source>
</evidence>
<feature type="domain" description="START" evidence="2">
    <location>
        <begin position="141"/>
        <end position="236"/>
    </location>
</feature>
<dbReference type="PANTHER" id="PTHR13510">
    <property type="entry name" value="FYVE-FINGER-CONTAINING RAB5 EFFECTOR PROTEIN RABENOSYN-5-RELATED"/>
    <property type="match status" value="1"/>
</dbReference>
<dbReference type="PANTHER" id="PTHR13510:SF44">
    <property type="entry name" value="RABENOSYN-5"/>
    <property type="match status" value="1"/>
</dbReference>
<dbReference type="InterPro" id="IPR002913">
    <property type="entry name" value="START_lipid-bd_dom"/>
</dbReference>
<evidence type="ECO:0000259" key="2">
    <source>
        <dbReference type="Pfam" id="PF01852"/>
    </source>
</evidence>
<dbReference type="EMBL" id="JNBR01000151">
    <property type="protein sequence ID" value="OQR96254.1"/>
    <property type="molecule type" value="Genomic_DNA"/>
</dbReference>
<keyword evidence="4" id="KW-1185">Reference proteome</keyword>
<dbReference type="OrthoDB" id="63521at2759"/>
<feature type="compositionally biased region" description="Low complexity" evidence="1">
    <location>
        <begin position="345"/>
        <end position="367"/>
    </location>
</feature>
<proteinExistence type="predicted"/>
<dbReference type="Pfam" id="PF01852">
    <property type="entry name" value="START"/>
    <property type="match status" value="1"/>
</dbReference>
<name>A0A1V9ZE20_ACHHY</name>
<sequence length="507" mass="57380">MEYPSIELGQSELDKHYRKTSAFAKEALAKAVGHREHRGYLLDDGYKMTMDKHGYQCYQRTTGNSPFEEFFIVGSCDTTLDELAYGLYTPTTHAHRIVLSLLYKYDFLDGAILQTDQSKTDDDPFRWFGVKYARVHLPLPVHTVFQPRDTVYVEQSGTRLDSTGQRTLFQVRHTIDIKSFPPFPHVVRFQYQLAFLFTELANGTVQFTIVGHLDPMGNMPAWIYNKRTSQKYYENVTIFSELAQMRRLMESPRVRSVRAKDRSTQKCATCPSFSNRWCFCRTCGQVTCNKCVIVIPQPLQNVRPMGRFSHLASVSDHNKHIGHPIIKATYCKTCFTSTRLRTPRLSRGGTISSSSSREGTSRRGPSTPTADDLDEPSRPSSCTHSSSYALLDRSFSYVPDCDSPLSDISTSSSTKFRSKSAGKPYGWEGPSEYSSRAKSDATLLHTNNSLGDRFHYLHTASSEPSFDPALFESLQYQRHLVEEMQLSLAKHHKSLSDRGARAVGGLV</sequence>
<dbReference type="SUPFAM" id="SSF55961">
    <property type="entry name" value="Bet v1-like"/>
    <property type="match status" value="1"/>
</dbReference>
<protein>
    <recommendedName>
        <fullName evidence="2">START domain-containing protein</fullName>
    </recommendedName>
</protein>
<dbReference type="AlphaFoldDB" id="A0A1V9ZE20"/>
<feature type="compositionally biased region" description="Low complexity" evidence="1">
    <location>
        <begin position="404"/>
        <end position="415"/>
    </location>
</feature>
<dbReference type="Proteomes" id="UP000243579">
    <property type="component" value="Unassembled WGS sequence"/>
</dbReference>
<dbReference type="SUPFAM" id="SSF57903">
    <property type="entry name" value="FYVE/PHD zinc finger"/>
    <property type="match status" value="1"/>
</dbReference>
<dbReference type="InterPro" id="IPR052727">
    <property type="entry name" value="Rab4/Rab5_effector"/>
</dbReference>
<evidence type="ECO:0000256" key="1">
    <source>
        <dbReference type="SAM" id="MobiDB-lite"/>
    </source>
</evidence>
<dbReference type="Gene3D" id="3.30.530.20">
    <property type="match status" value="1"/>
</dbReference>
<organism evidence="3 4">
    <name type="scientific">Achlya hypogyna</name>
    <name type="common">Oomycete</name>
    <name type="synonym">Protoachlya hypogyna</name>
    <dbReference type="NCBI Taxonomy" id="1202772"/>
    <lineage>
        <taxon>Eukaryota</taxon>
        <taxon>Sar</taxon>
        <taxon>Stramenopiles</taxon>
        <taxon>Oomycota</taxon>
        <taxon>Saprolegniomycetes</taxon>
        <taxon>Saprolegniales</taxon>
        <taxon>Achlyaceae</taxon>
        <taxon>Achlya</taxon>
    </lineage>
</organism>
<gene>
    <name evidence="3" type="ORF">ACHHYP_16578</name>
</gene>
<feature type="region of interest" description="Disordered" evidence="1">
    <location>
        <begin position="345"/>
        <end position="385"/>
    </location>
</feature>
<dbReference type="GO" id="GO:0008289">
    <property type="term" value="F:lipid binding"/>
    <property type="evidence" value="ECO:0007669"/>
    <property type="project" value="InterPro"/>
</dbReference>
<evidence type="ECO:0000313" key="4">
    <source>
        <dbReference type="Proteomes" id="UP000243579"/>
    </source>
</evidence>
<dbReference type="InterPro" id="IPR023393">
    <property type="entry name" value="START-like_dom_sf"/>
</dbReference>
<accession>A0A1V9ZE20</accession>
<reference evidence="3 4" key="1">
    <citation type="journal article" date="2014" name="Genome Biol. Evol.">
        <title>The secreted proteins of Achlya hypogyna and Thraustotheca clavata identify the ancestral oomycete secretome and reveal gene acquisitions by horizontal gene transfer.</title>
        <authorList>
            <person name="Misner I."/>
            <person name="Blouin N."/>
            <person name="Leonard G."/>
            <person name="Richards T.A."/>
            <person name="Lane C.E."/>
        </authorList>
    </citation>
    <scope>NUCLEOTIDE SEQUENCE [LARGE SCALE GENOMIC DNA]</scope>
    <source>
        <strain evidence="3 4">ATCC 48635</strain>
    </source>
</reference>
<comment type="caution">
    <text evidence="3">The sequence shown here is derived from an EMBL/GenBank/DDBJ whole genome shotgun (WGS) entry which is preliminary data.</text>
</comment>